<dbReference type="AlphaFoldDB" id="A0A2U9IFC6"/>
<gene>
    <name evidence="2" type="ORF">DFR85_08765</name>
</gene>
<dbReference type="EMBL" id="CP029289">
    <property type="protein sequence ID" value="AWR94675.1"/>
    <property type="molecule type" value="Genomic_DNA"/>
</dbReference>
<reference evidence="2 3" key="1">
    <citation type="submission" date="2018-05" db="EMBL/GenBank/DDBJ databases">
        <title>Complete Genome Sequences of Extremely Thermoacidophilic, Metal-Mobilizing Type-Strain Members of the Archaeal Family Sulfolobaceae: Acidianus brierleyi DSM-1651T, Acidianus sulfidivorans DSM-18786T, Metallosphaera hakonensis DSM-7519T, and Metallosphaera prunae DSM-10039T.</title>
        <authorList>
            <person name="Counts J.A."/>
            <person name="Kelly R.M."/>
        </authorList>
    </citation>
    <scope>NUCLEOTIDE SEQUENCE [LARGE SCALE GENOMIC DNA]</scope>
    <source>
        <strain evidence="2 3">DSM 1651</strain>
    </source>
</reference>
<dbReference type="SUPFAM" id="SSF81301">
    <property type="entry name" value="Nucleotidyltransferase"/>
    <property type="match status" value="1"/>
</dbReference>
<feature type="domain" description="DUF6036" evidence="1">
    <location>
        <begin position="24"/>
        <end position="176"/>
    </location>
</feature>
<dbReference type="InterPro" id="IPR045792">
    <property type="entry name" value="DUF6036"/>
</dbReference>
<protein>
    <recommendedName>
        <fullName evidence="1">DUF6036 domain-containing protein</fullName>
    </recommendedName>
</protein>
<dbReference type="GeneID" id="36832243"/>
<organism evidence="2 3">
    <name type="scientific">Acidianus brierleyi</name>
    <dbReference type="NCBI Taxonomy" id="41673"/>
    <lineage>
        <taxon>Archaea</taxon>
        <taxon>Thermoproteota</taxon>
        <taxon>Thermoprotei</taxon>
        <taxon>Sulfolobales</taxon>
        <taxon>Sulfolobaceae</taxon>
        <taxon>Acidianus</taxon>
    </lineage>
</organism>
<dbReference type="OrthoDB" id="21412at2157"/>
<dbReference type="KEGG" id="abri:DFR85_08765"/>
<evidence type="ECO:0000313" key="2">
    <source>
        <dbReference type="EMBL" id="AWR94675.1"/>
    </source>
</evidence>
<name>A0A2U9IFC6_9CREN</name>
<dbReference type="InterPro" id="IPR043519">
    <property type="entry name" value="NT_sf"/>
</dbReference>
<dbReference type="Pfam" id="PF19502">
    <property type="entry name" value="DUF6036"/>
    <property type="match status" value="1"/>
</dbReference>
<evidence type="ECO:0000259" key="1">
    <source>
        <dbReference type="Pfam" id="PF19502"/>
    </source>
</evidence>
<sequence length="187" mass="21841">MFRELLSRVNELKGSETDRFLKFLAILNCLIEREKIGRIIIVGGFAAEIYSGRSYRTGDVDIIVEGNSEIVKEILKKISDKGLRIYIPKIREISEKGIDIVDSIYLGERIRKIEVDNYHVYIASAEDIIINYLQAWKFWESTEDKIKAILVYCAQDVDEEYLNIKAKQKSVMDYLEKIRSEYCRKTK</sequence>
<accession>A0A2U9IFC6</accession>
<dbReference type="RefSeq" id="WP_110270556.1">
    <property type="nucleotide sequence ID" value="NZ_CP029289.2"/>
</dbReference>
<evidence type="ECO:0000313" key="3">
    <source>
        <dbReference type="Proteomes" id="UP000248044"/>
    </source>
</evidence>
<keyword evidence="3" id="KW-1185">Reference proteome</keyword>
<proteinExistence type="predicted"/>
<dbReference type="Proteomes" id="UP000248044">
    <property type="component" value="Chromosome"/>
</dbReference>